<organism evidence="9 10">
    <name type="scientific">Candidatus [Bacteroides] periocalifornicus</name>
    <dbReference type="NCBI Taxonomy" id="1702214"/>
    <lineage>
        <taxon>Bacteria</taxon>
        <taxon>Pseudomonadati</taxon>
        <taxon>Bacteroidota</taxon>
    </lineage>
</organism>
<dbReference type="PANTHER" id="PTHR43806:SF11">
    <property type="entry name" value="CEREVISIN-RELATED"/>
    <property type="match status" value="1"/>
</dbReference>
<keyword evidence="4 5" id="KW-0720">Serine protease</keyword>
<dbReference type="Pfam" id="PF20009">
    <property type="entry name" value="GEVED"/>
    <property type="match status" value="1"/>
</dbReference>
<feature type="domain" description="Peptidase S8/S53" evidence="6">
    <location>
        <begin position="281"/>
        <end position="551"/>
    </location>
</feature>
<evidence type="ECO:0000313" key="10">
    <source>
        <dbReference type="Proteomes" id="UP000054172"/>
    </source>
</evidence>
<name>A0A0Q4B5Y9_9BACT</name>
<dbReference type="InterPro" id="IPR008964">
    <property type="entry name" value="Invasin/intimin_cell_adhesion"/>
</dbReference>
<evidence type="ECO:0000259" key="8">
    <source>
        <dbReference type="Pfam" id="PF20009"/>
    </source>
</evidence>
<dbReference type="EMBL" id="LIIK01000040">
    <property type="protein sequence ID" value="KQM08411.1"/>
    <property type="molecule type" value="Genomic_DNA"/>
</dbReference>
<dbReference type="GO" id="GO:0006508">
    <property type="term" value="P:proteolysis"/>
    <property type="evidence" value="ECO:0007669"/>
    <property type="project" value="UniProtKB-KW"/>
</dbReference>
<accession>A0A0Q4B5Y9</accession>
<evidence type="ECO:0000259" key="7">
    <source>
        <dbReference type="Pfam" id="PF18998"/>
    </source>
</evidence>
<dbReference type="Gene3D" id="3.40.50.200">
    <property type="entry name" value="Peptidase S8/S53 domain"/>
    <property type="match status" value="1"/>
</dbReference>
<evidence type="ECO:0000259" key="6">
    <source>
        <dbReference type="Pfam" id="PF00082"/>
    </source>
</evidence>
<dbReference type="Proteomes" id="UP000054172">
    <property type="component" value="Unassembled WGS sequence"/>
</dbReference>
<dbReference type="InterPro" id="IPR026444">
    <property type="entry name" value="Secre_tail"/>
</dbReference>
<dbReference type="InterPro" id="IPR013320">
    <property type="entry name" value="ConA-like_dom_sf"/>
</dbReference>
<dbReference type="Gene3D" id="2.60.40.2340">
    <property type="match status" value="1"/>
</dbReference>
<dbReference type="InterPro" id="IPR050131">
    <property type="entry name" value="Peptidase_S8_subtilisin-like"/>
</dbReference>
<dbReference type="NCBIfam" id="TIGR04183">
    <property type="entry name" value="Por_Secre_tail"/>
    <property type="match status" value="1"/>
</dbReference>
<evidence type="ECO:0000256" key="1">
    <source>
        <dbReference type="ARBA" id="ARBA00011073"/>
    </source>
</evidence>
<feature type="domain" description="Bacterial repeat" evidence="7">
    <location>
        <begin position="2791"/>
        <end position="2850"/>
    </location>
</feature>
<dbReference type="Pfam" id="PF00082">
    <property type="entry name" value="Peptidase_S8"/>
    <property type="match status" value="1"/>
</dbReference>
<feature type="active site" description="Charge relay system" evidence="5">
    <location>
        <position position="290"/>
    </location>
</feature>
<dbReference type="Gene3D" id="2.60.40.1080">
    <property type="match status" value="1"/>
</dbReference>
<dbReference type="PROSITE" id="PS51892">
    <property type="entry name" value="SUBTILASE"/>
    <property type="match status" value="1"/>
</dbReference>
<dbReference type="InterPro" id="IPR045474">
    <property type="entry name" value="GEVED"/>
</dbReference>
<evidence type="ECO:0000313" key="9">
    <source>
        <dbReference type="EMBL" id="KQM08411.1"/>
    </source>
</evidence>
<comment type="similarity">
    <text evidence="1 5">Belongs to the peptidase S8 family.</text>
</comment>
<dbReference type="SUPFAM" id="SSF49785">
    <property type="entry name" value="Galactose-binding domain-like"/>
    <property type="match status" value="1"/>
</dbReference>
<dbReference type="SUPFAM" id="SSF49899">
    <property type="entry name" value="Concanavalin A-like lectins/glucanases"/>
    <property type="match status" value="1"/>
</dbReference>
<dbReference type="InterPro" id="IPR044060">
    <property type="entry name" value="Bacterial_rp_domain"/>
</dbReference>
<dbReference type="SUPFAM" id="SSF52743">
    <property type="entry name" value="Subtilisin-like"/>
    <property type="match status" value="1"/>
</dbReference>
<gene>
    <name evidence="9" type="ORF">AL399_07530</name>
</gene>
<dbReference type="Pfam" id="PF13385">
    <property type="entry name" value="Laminin_G_3"/>
    <property type="match status" value="1"/>
</dbReference>
<evidence type="ECO:0000256" key="4">
    <source>
        <dbReference type="ARBA" id="ARBA00022825"/>
    </source>
</evidence>
<dbReference type="PROSITE" id="PS00138">
    <property type="entry name" value="SUBTILASE_SER"/>
    <property type="match status" value="1"/>
</dbReference>
<proteinExistence type="inferred from homology"/>
<dbReference type="SUPFAM" id="SSF49373">
    <property type="entry name" value="Invasin/intimin cell-adhesion fragments"/>
    <property type="match status" value="1"/>
</dbReference>
<reference evidence="9" key="1">
    <citation type="submission" date="2015-08" db="EMBL/GenBank/DDBJ databases">
        <title>Candidatus Bacteriodes Periocalifornicus.</title>
        <authorList>
            <person name="McLean J.S."/>
            <person name="Kelley S."/>
        </authorList>
    </citation>
    <scope>NUCLEOTIDE SEQUENCE [LARGE SCALE GENOMIC DNA]</scope>
    <source>
        <strain evidence="9">12B</strain>
    </source>
</reference>
<keyword evidence="2 5" id="KW-0645">Protease</keyword>
<dbReference type="InterPro" id="IPR000209">
    <property type="entry name" value="Peptidase_S8/S53_dom"/>
</dbReference>
<keyword evidence="10" id="KW-1185">Reference proteome</keyword>
<dbReference type="STRING" id="1702214.AL399_07530"/>
<evidence type="ECO:0000256" key="2">
    <source>
        <dbReference type="ARBA" id="ARBA00022670"/>
    </source>
</evidence>
<dbReference type="PATRIC" id="fig|1702214.3.peg.1234"/>
<keyword evidence="3 5" id="KW-0378">Hydrolase</keyword>
<feature type="domain" description="Bacterial repeat" evidence="7">
    <location>
        <begin position="2380"/>
        <end position="2442"/>
    </location>
</feature>
<dbReference type="InterPro" id="IPR008979">
    <property type="entry name" value="Galactose-bd-like_sf"/>
</dbReference>
<feature type="active site" description="Charge relay system" evidence="5">
    <location>
        <position position="497"/>
    </location>
</feature>
<dbReference type="GO" id="GO:0004553">
    <property type="term" value="F:hydrolase activity, hydrolyzing O-glycosyl compounds"/>
    <property type="evidence" value="ECO:0007669"/>
    <property type="project" value="UniProtKB-ARBA"/>
</dbReference>
<dbReference type="Gene3D" id="2.60.40.1120">
    <property type="entry name" value="Carboxypeptidase-like, regulatory domain"/>
    <property type="match status" value="2"/>
</dbReference>
<dbReference type="Pfam" id="PF18998">
    <property type="entry name" value="Flg_new_2"/>
    <property type="match status" value="2"/>
</dbReference>
<feature type="active site" description="Charge relay system" evidence="5">
    <location>
        <position position="314"/>
    </location>
</feature>
<sequence>MILKTLLLMKKLVLIALLGFLLPLAMFAQHTVQLGGCVFVLEQNLAGGRAGSRGHVLRDLEYLGHPVNGYRNALVQLRELPTQAERAALARQGVELGDYVGGNAYWALVREDCDPVRLRSGLLTSLVAVRPEWKLAIPLAASSDVACRIAGNTTNRIAGNDSTSHDANKDAGAFSQIPAHDRVGTDRVKVVVRYAPNATPQLVSGVLGQLGASGVELEENFRAGYAELPIAELQRLAAYPWVLEVGLQPMPRELHNREGRIIGRASVLSNSASLGGRELQGKGVRVGLWDASVPSHVDFGQRVHAQEYESYDKHGSHVLGTVLGAGLVNPDGRGTAPQAEAWTYNFGTGSNGLDEAHEMAQARERFGITLTQNSYGVALYRICRQLQEVDYSEFDLNLDMVAQQHPELTHVFSAGNDQQSCAPEIAELSGKAGYGTGSTRAKNVILVGAVDGWGQMTSFSSWGPQDDGRLAPTVCAKGKGVLSTIPENSYGVDEGTSMAAPSVTGHAALLSERYAQLNGGAEMPSALVRAFIANTATDAGRPGPDFQYGYGIVNAERAVEALEQGWYATGEAEVKGNYTHTVKIPKGSTGVRVMLAWTDPAVAKAYRYGESVLVNNLDLSLKAGAASYLPWVCSSHRDHLEDPASRGVDTLNNMEQVTLDARELAGVQELTITVAGARVATGKQPYALVWYFDRDESRLIAPADGQLCTPGATTLVAVENMVAPYVVELSYDGGVSWQPYEKVIGERGQQLPYFPVRFPWDVPSTDRALVRVIDSRGRVAQSAHPFTVAPQVTGLKLQQGECGAEGWRLTWKKADGVRQGYVVLLANPDGGAEFEIIGETNPETTEFAVPADKLKGVERPVLSVAVKLGDGVYGKRAQGIVPSYSVPTQLKPTALPFVETFTTTPSRYFRIEEGEGIYHRWIYKTAGDLPAGSNLLALICDGTNEDFDRGDYFSDKNADNIARLRMCELDLTAFPAGERALLHITGGLTSGDTYDATAAHIRVKGGPDGTTLLADTRGIREQLGATYDQEWVYELETGKKHQLVIEFAAPNNGSNLSVGKIAIERPVQAPQVHLLLVRAPEDAPRLGVETFRLLVENKSAVELNDLMVKAYRGDKWVNYSKVTLKPMEGKMVEMEMDLSTDRAEGEIIPIRFTCEVDPLRPEANGEEEYEVYNMGDIVLMPKTGFVSYGGRSIPVDPKVTHIVKEKLLFTDNGGLLRPYGTGQLSTVKFLPSDPSMKVRVRFTKFSTVETKGILQVFTTQVTNELNTAGLRYRAYLAGEAVGDNDPSVSYVSEAEDGGVTLHFQSASSEVADGWEAVVDMVPGQNPLALTGVRASLQGDDTEGAVPVEVKILNRWATSMGNVTVGLRREFSEIIEDVKPGEHWYPLRGKVTIPAAKPRRIEAYVEGDDTDASDNTQQSYAIYDRYCIPEQLPVVDSLYIASVTAFGKSLSFNGVKTGQMAYVLQTPVELYKGEGKAEVVIAVKNRIPAGYSLSLWVDWDNDGQFADGERQTVELPQGTKGSGLFTYDLNSLKGGLRRARVKVGPTASVASPCESLESGDALDFALELRNGLFTGHGDLALSNLNIGATGRNLSAEQPIEFTLTNRSNTAFDGVAKVRVLVDDKPALEEELDCSGEGMLAPYIGEKTVTLEAKADLSQVGMHIVRVELLNDPVQGNNGLADTVYCIVPEQGGFYAIETKSLETPGEQVEMNWVGKLLDAPECKEWTMELVFKADRPQFSELIRGHGFKLHTTYRMSGGIPDNAIAMVVGDNMIVNTPANAITPGQWHHLAVVVKGIDRTPYQRQCKINLYIDGKECQLEDDGGMDAPYFTWSGATRLLLGKAFNGQVKLFRVWESALWPRQIKSFAYVRNADGSLPNGCFAEFTFDEGPKNRYSLSGDSVALVVAKDPQRLNAVDSGMWQPVKGLIRRFNFEHQADYQLTGANAYTVTFDKGTDAASVRGQIFTAWPEVTLTYGGVEVTDATVFNFSQPVAIEAKATLFGHTVVQRVVLTYKEDLSRECDLLSLTLEKRRNSGLEHDVVVSPVSQDCRIGVPSGSIDPTKVVLSFTLSEGATVTSFGKPVESGVSALDLTTPRMLTVWAANRERKHYSIRIAQAQSIAWEQASAPFTYGDAPVEVRASATSGLPITFTSSDASVATVADDGTLRIGRPGSATLTATQPGGSVWAAAPEVSKSITVGRKPITVSVTPRLYPIDSSIALQYTYATLVNASDTWSMPDPWAKGCFTVKDSTGKVVELGTILPVGRYTVEADASSKYTTDLYEVTPLDGEFEVVKGNLFPFIVEVRDLGTSSPLEDATVIVNGQAKLTDAKGMAAWYLNPLVQCSIRVLKDGYSPLSHTTKNGAEGAHEVYSLGAATLELKYTANAAQGWIAGNATQRVARNNHGEAVLAVANPGYKFTQWSDGKQGAQRVDTLRTDNLEVAAQFAPEFYTLIYKVGEGGKLKSAPSTANQTVGYDASGAEVEVEPLSADYYFAGWSDGVTTLKRTDTHVQRSMEVTALFGRYYTLPDANQFESGSLGDGWYTISMQDDNPWGVTKFAQSGLKPLYGSFAYCNSSVKGIASKTESYLYTPKYQIASGSGSIIIKQKVRIKTLVDCALWLEMQTDNDPWVAIKAYPKDTEAEGESVYSSPVFVMPGKLAGKQTVQFRWKYMDSWAYAVELDNVSIRRANSETVQLAYVAEPATGGKFQIVYEDDAPDPLPGGSQEVRVGTQPDDVEAVPNEGYEFVRWDNGATDPVIRYDDFGVYRDETYRALFRKTTKAVIAYQAQPAAGGTFIVDGSATQEQEVAKGADAKEVVAVPNIGYRFQKWLDDGDTHPRRTVTNVQASTTLIATFTRVDAHRVTFTVVNIDGAPMQGVEIEVNGETLSTDNAGQATTSDQLEGDYSYTVRKEGYFTEHARISVSSLTHTVAVVLRRPEWVTFWVKDANSGIPVEGAEIAAYGQKGQTGRNGELKLQLPAGQHTYTIQHPNYQEATGSIGVKDIEVTEVVELRRLYTATFVVTAGGQPLAGAQVRIADEKWATDTAGQVQIPLLGQRDYGYSVTRTGYTAVTGRISTVTDDQRVTVGMAREAFAITFQVTDGKSPVASAKVAVGDLTGSTDEKGHAVLNLPAGDHTYTVSAWHYSSANGDLTASREMTEPVLLELGKTVTFTVTDGASPIKNARITLEQEVLKTDAAGKASTLLGAGRYHYKVAKGGYETKEGSLLMKDEDMAIAVVLTKMVTSVGDDSALGRVQAMPNPFTAELVITEALGVERVTLFNALGNAVYSRVLEGQARASIPTENLPAGTYLLRLEGAGKYRTLRLVKQ</sequence>
<dbReference type="GO" id="GO:0004252">
    <property type="term" value="F:serine-type endopeptidase activity"/>
    <property type="evidence" value="ECO:0007669"/>
    <property type="project" value="UniProtKB-UniRule"/>
</dbReference>
<dbReference type="GO" id="GO:0005975">
    <property type="term" value="P:carbohydrate metabolic process"/>
    <property type="evidence" value="ECO:0007669"/>
    <property type="project" value="UniProtKB-ARBA"/>
</dbReference>
<evidence type="ECO:0008006" key="11">
    <source>
        <dbReference type="Google" id="ProtNLM"/>
    </source>
</evidence>
<dbReference type="PANTHER" id="PTHR43806">
    <property type="entry name" value="PEPTIDASE S8"/>
    <property type="match status" value="1"/>
</dbReference>
<dbReference type="Gene3D" id="2.60.120.200">
    <property type="match status" value="1"/>
</dbReference>
<evidence type="ECO:0000256" key="5">
    <source>
        <dbReference type="PROSITE-ProRule" id="PRU01240"/>
    </source>
</evidence>
<feature type="domain" description="GEVED" evidence="8">
    <location>
        <begin position="1492"/>
        <end position="1565"/>
    </location>
</feature>
<comment type="caution">
    <text evidence="9">The sequence shown here is derived from an EMBL/GenBank/DDBJ whole genome shotgun (WGS) entry which is preliminary data.</text>
</comment>
<evidence type="ECO:0000256" key="3">
    <source>
        <dbReference type="ARBA" id="ARBA00022801"/>
    </source>
</evidence>
<dbReference type="InterPro" id="IPR036852">
    <property type="entry name" value="Peptidase_S8/S53_dom_sf"/>
</dbReference>
<protein>
    <recommendedName>
        <fullName evidence="11">LamG-like jellyroll fold domain-containing protein</fullName>
    </recommendedName>
</protein>
<dbReference type="Gene3D" id="2.60.120.380">
    <property type="match status" value="1"/>
</dbReference>
<dbReference type="InterPro" id="IPR023828">
    <property type="entry name" value="Peptidase_S8_Ser-AS"/>
</dbReference>